<proteinExistence type="predicted"/>
<feature type="chain" id="PRO_5037451270" evidence="1">
    <location>
        <begin position="17"/>
        <end position="179"/>
    </location>
</feature>
<keyword evidence="1" id="KW-0732">Signal</keyword>
<feature type="signal peptide" evidence="1">
    <location>
        <begin position="1"/>
        <end position="16"/>
    </location>
</feature>
<gene>
    <name evidence="2" type="ORF">JIN81_08090</name>
</gene>
<dbReference type="AlphaFoldDB" id="A0A934RDC6"/>
<sequence>MKLLACLLLLCAPAFATTLSLVSVFEPISLHGTDVDDAVSKSGETLQAAVVARPMVLSGALPETLVEAVRSPHRMPSNDPNYTVEEVNLLELCRIGLTAEMEDGWLEVRLDVSKRAIPEEVKLTIRQVLELGFRAVRSTLELYQKPQHEALKVRLRVAGTDEGTASLKDLDAEFELEGS</sequence>
<dbReference type="EMBL" id="JAENII010000005">
    <property type="protein sequence ID" value="MBK1826976.1"/>
    <property type="molecule type" value="Genomic_DNA"/>
</dbReference>
<evidence type="ECO:0000313" key="2">
    <source>
        <dbReference type="EMBL" id="MBK1826976.1"/>
    </source>
</evidence>
<reference evidence="2" key="1">
    <citation type="submission" date="2021-01" db="EMBL/GenBank/DDBJ databases">
        <title>Modified the classification status of verrucomicrobia.</title>
        <authorList>
            <person name="Feng X."/>
        </authorList>
    </citation>
    <scope>NUCLEOTIDE SEQUENCE</scope>
    <source>
        <strain evidence="2">KCTC 22201</strain>
    </source>
</reference>
<accession>A0A934RDC6</accession>
<keyword evidence="3" id="KW-1185">Reference proteome</keyword>
<name>A0A934RDC6_9BACT</name>
<comment type="caution">
    <text evidence="2">The sequence shown here is derived from an EMBL/GenBank/DDBJ whole genome shotgun (WGS) entry which is preliminary data.</text>
</comment>
<organism evidence="2 3">
    <name type="scientific">Haloferula rosea</name>
    <dbReference type="NCBI Taxonomy" id="490093"/>
    <lineage>
        <taxon>Bacteria</taxon>
        <taxon>Pseudomonadati</taxon>
        <taxon>Verrucomicrobiota</taxon>
        <taxon>Verrucomicrobiia</taxon>
        <taxon>Verrucomicrobiales</taxon>
        <taxon>Verrucomicrobiaceae</taxon>
        <taxon>Haloferula</taxon>
    </lineage>
</organism>
<evidence type="ECO:0000313" key="3">
    <source>
        <dbReference type="Proteomes" id="UP000658278"/>
    </source>
</evidence>
<protein>
    <submittedName>
        <fullName evidence="2">Uncharacterized protein</fullName>
    </submittedName>
</protein>
<dbReference type="Proteomes" id="UP000658278">
    <property type="component" value="Unassembled WGS sequence"/>
</dbReference>
<dbReference type="RefSeq" id="WP_200278427.1">
    <property type="nucleotide sequence ID" value="NZ_JAENII010000005.1"/>
</dbReference>
<evidence type="ECO:0000256" key="1">
    <source>
        <dbReference type="SAM" id="SignalP"/>
    </source>
</evidence>